<evidence type="ECO:0000256" key="3">
    <source>
        <dbReference type="ARBA" id="ARBA00022723"/>
    </source>
</evidence>
<accession>A0AAP0D8D6</accession>
<dbReference type="CDD" id="cd06127">
    <property type="entry name" value="DEDDh"/>
    <property type="match status" value="1"/>
</dbReference>
<keyword evidence="2" id="KW-0540">Nuclease</keyword>
<name>A0AAP0D8D6_9ASTR</name>
<dbReference type="Pfam" id="PF00929">
    <property type="entry name" value="RNase_T"/>
    <property type="match status" value="1"/>
</dbReference>
<dbReference type="InterPro" id="IPR013520">
    <property type="entry name" value="Ribonucl_H"/>
</dbReference>
<evidence type="ECO:0000259" key="7">
    <source>
        <dbReference type="SMART" id="SM00479"/>
    </source>
</evidence>
<evidence type="ECO:0000256" key="1">
    <source>
        <dbReference type="ARBA" id="ARBA00001946"/>
    </source>
</evidence>
<keyword evidence="3" id="KW-0479">Metal-binding</keyword>
<sequence>MDRSELVFFDLETTIPPRPEDEVYAILEFGSIVVCPKKLTQLDSFSTLVRPLDLSLISPTSINKNGITPYDVLSSPTFSEIADKVYHILHGRVWVGHYIDKFDCVRLRKAYAEINRPPPVPKRTIDTCTLLNQTFGRRAGNMKMESLAAYFGLGRQRHRSLPDILMNMEVVKLCATVLFLESSQLVTENNGASLNAGTITSSNRNYNLEGVGPNTQPGPSVNKTESGTLQSNEAMMGEKSSTLSNHTEFIDPGLVSLASITVTVAPFSKGPHRIQILHRGIPMQIHCDGMKILSGLTTQFVDHAGNPSLSFVLDANSSTLCNILDACDNIAKRFVDSDGNSEWKPVVSSEPGSNNSPTIRLHLLTAAEDTTKWITEVYYKNSSSIPSTQQLVSSRYAEVAEEDSLFRPGSLVDAYFSVDPYSFQQNAGIRLVAKKLVIHP</sequence>
<keyword evidence="9" id="KW-1185">Reference proteome</keyword>
<feature type="domain" description="Exonuclease" evidence="7">
    <location>
        <begin position="5"/>
        <end position="180"/>
    </location>
</feature>
<dbReference type="SUPFAM" id="SSF53098">
    <property type="entry name" value="Ribonuclease H-like"/>
    <property type="match status" value="1"/>
</dbReference>
<dbReference type="FunFam" id="3.30.420.10:FF:000040">
    <property type="entry name" value="Exonuclease family protein"/>
    <property type="match status" value="1"/>
</dbReference>
<dbReference type="GO" id="GO:0008408">
    <property type="term" value="F:3'-5' exonuclease activity"/>
    <property type="evidence" value="ECO:0007669"/>
    <property type="project" value="TreeGrafter"/>
</dbReference>
<dbReference type="GO" id="GO:0046872">
    <property type="term" value="F:metal ion binding"/>
    <property type="evidence" value="ECO:0007669"/>
    <property type="project" value="UniProtKB-KW"/>
</dbReference>
<dbReference type="InterPro" id="IPR036397">
    <property type="entry name" value="RNaseH_sf"/>
</dbReference>
<dbReference type="Proteomes" id="UP001408789">
    <property type="component" value="Unassembled WGS sequence"/>
</dbReference>
<evidence type="ECO:0000313" key="8">
    <source>
        <dbReference type="EMBL" id="KAK9066564.1"/>
    </source>
</evidence>
<dbReference type="AlphaFoldDB" id="A0AAP0D8D6"/>
<organism evidence="8 9">
    <name type="scientific">Deinandra increscens subsp. villosa</name>
    <dbReference type="NCBI Taxonomy" id="3103831"/>
    <lineage>
        <taxon>Eukaryota</taxon>
        <taxon>Viridiplantae</taxon>
        <taxon>Streptophyta</taxon>
        <taxon>Embryophyta</taxon>
        <taxon>Tracheophyta</taxon>
        <taxon>Spermatophyta</taxon>
        <taxon>Magnoliopsida</taxon>
        <taxon>eudicotyledons</taxon>
        <taxon>Gunneridae</taxon>
        <taxon>Pentapetalae</taxon>
        <taxon>asterids</taxon>
        <taxon>campanulids</taxon>
        <taxon>Asterales</taxon>
        <taxon>Asteraceae</taxon>
        <taxon>Asteroideae</taxon>
        <taxon>Heliantheae alliance</taxon>
        <taxon>Madieae</taxon>
        <taxon>Madiinae</taxon>
        <taxon>Deinandra</taxon>
    </lineage>
</organism>
<dbReference type="GO" id="GO:0003676">
    <property type="term" value="F:nucleic acid binding"/>
    <property type="evidence" value="ECO:0007669"/>
    <property type="project" value="InterPro"/>
</dbReference>
<keyword evidence="6" id="KW-0460">Magnesium</keyword>
<gene>
    <name evidence="8" type="ORF">SSX86_013887</name>
</gene>
<keyword evidence="4" id="KW-0378">Hydrolase</keyword>
<dbReference type="SMART" id="SM00479">
    <property type="entry name" value="EXOIII"/>
    <property type="match status" value="1"/>
</dbReference>
<evidence type="ECO:0000256" key="4">
    <source>
        <dbReference type="ARBA" id="ARBA00022801"/>
    </source>
</evidence>
<evidence type="ECO:0000256" key="6">
    <source>
        <dbReference type="ARBA" id="ARBA00022842"/>
    </source>
</evidence>
<keyword evidence="5" id="KW-0269">Exonuclease</keyword>
<evidence type="ECO:0000313" key="9">
    <source>
        <dbReference type="Proteomes" id="UP001408789"/>
    </source>
</evidence>
<dbReference type="PANTHER" id="PTHR30231:SF4">
    <property type="entry name" value="PROTEIN NEN2"/>
    <property type="match status" value="1"/>
</dbReference>
<protein>
    <recommendedName>
        <fullName evidence="7">Exonuclease domain-containing protein</fullName>
    </recommendedName>
</protein>
<reference evidence="8 9" key="1">
    <citation type="submission" date="2024-04" db="EMBL/GenBank/DDBJ databases">
        <title>The reference genome of an endangered Asteraceae, Deinandra increscens subsp. villosa, native to the Central Coast of California.</title>
        <authorList>
            <person name="Guilliams M."/>
            <person name="Hasenstab-Lehman K."/>
            <person name="Meyer R."/>
            <person name="Mcevoy S."/>
        </authorList>
    </citation>
    <scope>NUCLEOTIDE SEQUENCE [LARGE SCALE GENOMIC DNA]</scope>
    <source>
        <tissue evidence="8">Leaf</tissue>
    </source>
</reference>
<comment type="caution">
    <text evidence="8">The sequence shown here is derived from an EMBL/GenBank/DDBJ whole genome shotgun (WGS) entry which is preliminary data.</text>
</comment>
<evidence type="ECO:0000256" key="5">
    <source>
        <dbReference type="ARBA" id="ARBA00022839"/>
    </source>
</evidence>
<dbReference type="PANTHER" id="PTHR30231">
    <property type="entry name" value="DNA POLYMERASE III SUBUNIT EPSILON"/>
    <property type="match status" value="1"/>
</dbReference>
<dbReference type="EMBL" id="JBCNJP010000015">
    <property type="protein sequence ID" value="KAK9066564.1"/>
    <property type="molecule type" value="Genomic_DNA"/>
</dbReference>
<evidence type="ECO:0000256" key="2">
    <source>
        <dbReference type="ARBA" id="ARBA00022722"/>
    </source>
</evidence>
<dbReference type="Gene3D" id="3.30.420.10">
    <property type="entry name" value="Ribonuclease H-like superfamily/Ribonuclease H"/>
    <property type="match status" value="1"/>
</dbReference>
<dbReference type="InterPro" id="IPR012337">
    <property type="entry name" value="RNaseH-like_sf"/>
</dbReference>
<comment type="cofactor">
    <cofactor evidence="1">
        <name>Mg(2+)</name>
        <dbReference type="ChEBI" id="CHEBI:18420"/>
    </cofactor>
</comment>
<proteinExistence type="predicted"/>